<dbReference type="SUPFAM" id="SSF53098">
    <property type="entry name" value="Ribonuclease H-like"/>
    <property type="match status" value="1"/>
</dbReference>
<evidence type="ECO:0000313" key="3">
    <source>
        <dbReference type="Proteomes" id="UP000198599"/>
    </source>
</evidence>
<dbReference type="STRING" id="1005928.SAMN04487859_1187"/>
<dbReference type="Pfam" id="PF13276">
    <property type="entry name" value="HTH_21"/>
    <property type="match status" value="1"/>
</dbReference>
<organism evidence="2 3">
    <name type="scientific">Roseovarius lutimaris</name>
    <dbReference type="NCBI Taxonomy" id="1005928"/>
    <lineage>
        <taxon>Bacteria</taxon>
        <taxon>Pseudomonadati</taxon>
        <taxon>Pseudomonadota</taxon>
        <taxon>Alphaproteobacteria</taxon>
        <taxon>Rhodobacterales</taxon>
        <taxon>Roseobacteraceae</taxon>
        <taxon>Roseovarius</taxon>
    </lineage>
</organism>
<reference evidence="3" key="1">
    <citation type="submission" date="2016-10" db="EMBL/GenBank/DDBJ databases">
        <authorList>
            <person name="Varghese N."/>
            <person name="Submissions S."/>
        </authorList>
    </citation>
    <scope>NUCLEOTIDE SEQUENCE [LARGE SCALE GENOMIC DNA]</scope>
    <source>
        <strain evidence="3">DSM 28463</strain>
    </source>
</reference>
<sequence length="97" mass="11144">MTEELKEIGLDVGHRRVGRLMRQNGISVVRTRKHKVTTDSDHKFNIAPNLLDRDFTANAPNQKWAGDISYVWTREGWLYLAVILDRAFTAGHRLGLK</sequence>
<dbReference type="Proteomes" id="UP000198599">
    <property type="component" value="Unassembled WGS sequence"/>
</dbReference>
<feature type="domain" description="HTH-like" evidence="1">
    <location>
        <begin position="1"/>
        <end position="34"/>
    </location>
</feature>
<proteinExistence type="predicted"/>
<dbReference type="PANTHER" id="PTHR46889">
    <property type="entry name" value="TRANSPOSASE INSF FOR INSERTION SEQUENCE IS3B-RELATED"/>
    <property type="match status" value="1"/>
</dbReference>
<dbReference type="InterPro" id="IPR025948">
    <property type="entry name" value="HTH-like_dom"/>
</dbReference>
<evidence type="ECO:0000259" key="1">
    <source>
        <dbReference type="Pfam" id="PF13276"/>
    </source>
</evidence>
<dbReference type="PANTHER" id="PTHR46889:SF4">
    <property type="entry name" value="TRANSPOSASE INSO FOR INSERTION SEQUENCE ELEMENT IS911B-RELATED"/>
    <property type="match status" value="1"/>
</dbReference>
<evidence type="ECO:0000313" key="2">
    <source>
        <dbReference type="EMBL" id="SFO17667.1"/>
    </source>
</evidence>
<dbReference type="EMBL" id="FOVP01000018">
    <property type="protein sequence ID" value="SFO17667.1"/>
    <property type="molecule type" value="Genomic_DNA"/>
</dbReference>
<protein>
    <recommendedName>
        <fullName evidence="1">HTH-like domain-containing protein</fullName>
    </recommendedName>
</protein>
<name>A0A1I5F1T3_9RHOB</name>
<dbReference type="InterPro" id="IPR012337">
    <property type="entry name" value="RNaseH-like_sf"/>
</dbReference>
<dbReference type="AlphaFoldDB" id="A0A1I5F1T3"/>
<keyword evidence="3" id="KW-1185">Reference proteome</keyword>
<gene>
    <name evidence="2" type="ORF">SAMN04487859_1187</name>
</gene>
<accession>A0A1I5F1T3</accession>
<dbReference type="InterPro" id="IPR050900">
    <property type="entry name" value="Transposase_IS3/IS150/IS904"/>
</dbReference>